<name>A0A0D8Y6D2_DICVI</name>
<accession>A0A0D8Y6D2</accession>
<dbReference type="Proteomes" id="UP000053766">
    <property type="component" value="Unassembled WGS sequence"/>
</dbReference>
<feature type="domain" description="Abnormal cell migration protein 18-like fibronectin type I" evidence="1">
    <location>
        <begin position="65"/>
        <end position="120"/>
    </location>
</feature>
<dbReference type="OrthoDB" id="5785512at2759"/>
<dbReference type="InterPro" id="IPR040282">
    <property type="entry name" value="Mig-18-like"/>
</dbReference>
<dbReference type="AlphaFoldDB" id="A0A0D8Y6D2"/>
<reference evidence="2 3" key="1">
    <citation type="submission" date="2013-11" db="EMBL/GenBank/DDBJ databases">
        <title>Draft genome of the bovine lungworm Dictyocaulus viviparus.</title>
        <authorList>
            <person name="Mitreva M."/>
        </authorList>
    </citation>
    <scope>NUCLEOTIDE SEQUENCE [LARGE SCALE GENOMIC DNA]</scope>
    <source>
        <strain evidence="2 3">HannoverDv2000</strain>
    </source>
</reference>
<dbReference type="PANTHER" id="PTHR35572">
    <property type="entry name" value="PROTEIN CBG04538-RELATED"/>
    <property type="match status" value="1"/>
</dbReference>
<organism evidence="2 3">
    <name type="scientific">Dictyocaulus viviparus</name>
    <name type="common">Bovine lungworm</name>
    <dbReference type="NCBI Taxonomy" id="29172"/>
    <lineage>
        <taxon>Eukaryota</taxon>
        <taxon>Metazoa</taxon>
        <taxon>Ecdysozoa</taxon>
        <taxon>Nematoda</taxon>
        <taxon>Chromadorea</taxon>
        <taxon>Rhabditida</taxon>
        <taxon>Rhabditina</taxon>
        <taxon>Rhabditomorpha</taxon>
        <taxon>Strongyloidea</taxon>
        <taxon>Metastrongylidae</taxon>
        <taxon>Dictyocaulus</taxon>
    </lineage>
</organism>
<sequence length="209" mass="23233">MKCKIEPNGSWRTEVSGCITPDKTTVPVNSEKEIGDHTWECKMNPNGHIVLKQKVSNKASCNGHPYGSEWKDKSFQFKCGEKGVPKFMGCVTSSGELIPDGEVKSVDGYEMECMKHPNGTITMTSLGRSIDAKCKDSQGQERNQGDTWIENKYFEKTCKERGMVEVNGCRVDAVEDLIPLNSKVSAGNLEYHCEGNDGSFKFYSKVKAQ</sequence>
<feature type="domain" description="Abnormal cell migration protein 18-like fibronectin type I" evidence="1">
    <location>
        <begin position="133"/>
        <end position="197"/>
    </location>
</feature>
<dbReference type="PANTHER" id="PTHR35572:SF7">
    <property type="entry name" value="PROTEIN CBG04538"/>
    <property type="match status" value="1"/>
</dbReference>
<evidence type="ECO:0000313" key="2">
    <source>
        <dbReference type="EMBL" id="KJH50151.1"/>
    </source>
</evidence>
<evidence type="ECO:0000259" key="1">
    <source>
        <dbReference type="Pfam" id="PF23003"/>
    </source>
</evidence>
<dbReference type="EMBL" id="KN716214">
    <property type="protein sequence ID" value="KJH50151.1"/>
    <property type="molecule type" value="Genomic_DNA"/>
</dbReference>
<evidence type="ECO:0000313" key="3">
    <source>
        <dbReference type="Proteomes" id="UP000053766"/>
    </source>
</evidence>
<reference evidence="3" key="2">
    <citation type="journal article" date="2016" name="Sci. Rep.">
        <title>Dictyocaulus viviparus genome, variome and transcriptome elucidate lungworm biology and support future intervention.</title>
        <authorList>
            <person name="McNulty S.N."/>
            <person name="Strube C."/>
            <person name="Rosa B.A."/>
            <person name="Martin J.C."/>
            <person name="Tyagi R."/>
            <person name="Choi Y.J."/>
            <person name="Wang Q."/>
            <person name="Hallsworth Pepin K."/>
            <person name="Zhang X."/>
            <person name="Ozersky P."/>
            <person name="Wilson R.K."/>
            <person name="Sternberg P.W."/>
            <person name="Gasser R.B."/>
            <person name="Mitreva M."/>
        </authorList>
    </citation>
    <scope>NUCLEOTIDE SEQUENCE [LARGE SCALE GENOMIC DNA]</scope>
    <source>
        <strain evidence="3">HannoverDv2000</strain>
    </source>
</reference>
<keyword evidence="3" id="KW-1185">Reference proteome</keyword>
<proteinExistence type="predicted"/>
<protein>
    <recommendedName>
        <fullName evidence="1">Abnormal cell migration protein 18-like fibronectin type I domain-containing protein</fullName>
    </recommendedName>
</protein>
<dbReference type="InterPro" id="IPR055119">
    <property type="entry name" value="Mig18_Fn1"/>
</dbReference>
<gene>
    <name evidence="2" type="ORF">DICVIV_03714</name>
</gene>
<dbReference type="Pfam" id="PF23003">
    <property type="entry name" value="Fn1_2"/>
    <property type="match status" value="3"/>
</dbReference>
<feature type="domain" description="Abnormal cell migration protein 18-like fibronectin type I" evidence="1">
    <location>
        <begin position="1"/>
        <end position="48"/>
    </location>
</feature>